<name>A0AAD7G755_MYCRO</name>
<sequence>MSLSCRSWEKYIQIPIGRPLGDGLHYRPNPRFDADGRWRWRAEWPGELR</sequence>
<protein>
    <submittedName>
        <fullName evidence="1">Uncharacterized protein</fullName>
    </submittedName>
</protein>
<dbReference type="Proteomes" id="UP001221757">
    <property type="component" value="Unassembled WGS sequence"/>
</dbReference>
<dbReference type="AlphaFoldDB" id="A0AAD7G755"/>
<organism evidence="1 2">
    <name type="scientific">Mycena rosella</name>
    <name type="common">Pink bonnet</name>
    <name type="synonym">Agaricus rosellus</name>
    <dbReference type="NCBI Taxonomy" id="1033263"/>
    <lineage>
        <taxon>Eukaryota</taxon>
        <taxon>Fungi</taxon>
        <taxon>Dikarya</taxon>
        <taxon>Basidiomycota</taxon>
        <taxon>Agaricomycotina</taxon>
        <taxon>Agaricomycetes</taxon>
        <taxon>Agaricomycetidae</taxon>
        <taxon>Agaricales</taxon>
        <taxon>Marasmiineae</taxon>
        <taxon>Mycenaceae</taxon>
        <taxon>Mycena</taxon>
    </lineage>
</organism>
<gene>
    <name evidence="1" type="ORF">B0H17DRAFT_1208155</name>
</gene>
<evidence type="ECO:0000313" key="2">
    <source>
        <dbReference type="Proteomes" id="UP001221757"/>
    </source>
</evidence>
<comment type="caution">
    <text evidence="1">The sequence shown here is derived from an EMBL/GenBank/DDBJ whole genome shotgun (WGS) entry which is preliminary data.</text>
</comment>
<keyword evidence="2" id="KW-1185">Reference proteome</keyword>
<evidence type="ECO:0000313" key="1">
    <source>
        <dbReference type="EMBL" id="KAJ7674250.1"/>
    </source>
</evidence>
<accession>A0AAD7G755</accession>
<reference evidence="1" key="1">
    <citation type="submission" date="2023-03" db="EMBL/GenBank/DDBJ databases">
        <title>Massive genome expansion in bonnet fungi (Mycena s.s.) driven by repeated elements and novel gene families across ecological guilds.</title>
        <authorList>
            <consortium name="Lawrence Berkeley National Laboratory"/>
            <person name="Harder C.B."/>
            <person name="Miyauchi S."/>
            <person name="Viragh M."/>
            <person name="Kuo A."/>
            <person name="Thoen E."/>
            <person name="Andreopoulos B."/>
            <person name="Lu D."/>
            <person name="Skrede I."/>
            <person name="Drula E."/>
            <person name="Henrissat B."/>
            <person name="Morin E."/>
            <person name="Kohler A."/>
            <person name="Barry K."/>
            <person name="LaButti K."/>
            <person name="Morin E."/>
            <person name="Salamov A."/>
            <person name="Lipzen A."/>
            <person name="Mereny Z."/>
            <person name="Hegedus B."/>
            <person name="Baldrian P."/>
            <person name="Stursova M."/>
            <person name="Weitz H."/>
            <person name="Taylor A."/>
            <person name="Grigoriev I.V."/>
            <person name="Nagy L.G."/>
            <person name="Martin F."/>
            <person name="Kauserud H."/>
        </authorList>
    </citation>
    <scope>NUCLEOTIDE SEQUENCE</scope>
    <source>
        <strain evidence="1">CBHHK067</strain>
    </source>
</reference>
<proteinExistence type="predicted"/>
<dbReference type="EMBL" id="JARKIE010000157">
    <property type="protein sequence ID" value="KAJ7674250.1"/>
    <property type="molecule type" value="Genomic_DNA"/>
</dbReference>